<evidence type="ECO:0000313" key="6">
    <source>
        <dbReference type="Proteomes" id="UP000283090"/>
    </source>
</evidence>
<evidence type="ECO:0000256" key="4">
    <source>
        <dbReference type="SAM" id="MobiDB-lite"/>
    </source>
</evidence>
<dbReference type="VEuPathDB" id="FungiDB:DFL_002971"/>
<dbReference type="InterPro" id="IPR007858">
    <property type="entry name" value="Dpy-30_motif"/>
</dbReference>
<accession>A0A437ADB0</accession>
<feature type="compositionally biased region" description="Low complexity" evidence="4">
    <location>
        <begin position="26"/>
        <end position="40"/>
    </location>
</feature>
<comment type="similarity">
    <text evidence="2">Belongs to the dpy-30 family.</text>
</comment>
<dbReference type="EMBL" id="SAEB01000003">
    <property type="protein sequence ID" value="RVD88797.1"/>
    <property type="molecule type" value="Genomic_DNA"/>
</dbReference>
<name>A0A437ADB0_ARTFL</name>
<protein>
    <submittedName>
        <fullName evidence="5">Uncharacterized protein</fullName>
    </submittedName>
</protein>
<dbReference type="CDD" id="cd22965">
    <property type="entry name" value="DD_DPY30_SDC1"/>
    <property type="match status" value="1"/>
</dbReference>
<evidence type="ECO:0000256" key="2">
    <source>
        <dbReference type="ARBA" id="ARBA00010849"/>
    </source>
</evidence>
<dbReference type="GeneID" id="93585282"/>
<evidence type="ECO:0000313" key="5">
    <source>
        <dbReference type="EMBL" id="RVD88797.1"/>
    </source>
</evidence>
<dbReference type="RefSeq" id="XP_067494341.1">
    <property type="nucleotide sequence ID" value="XM_067631834.1"/>
</dbReference>
<comment type="caution">
    <text evidence="5">The sequence shown here is derived from an EMBL/GenBank/DDBJ whole genome shotgun (WGS) entry which is preliminary data.</text>
</comment>
<feature type="compositionally biased region" description="Low complexity" evidence="4">
    <location>
        <begin position="170"/>
        <end position="184"/>
    </location>
</feature>
<dbReference type="OrthoDB" id="417678at2759"/>
<organism evidence="5 6">
    <name type="scientific">Arthrobotrys flagrans</name>
    <name type="common">Nematode-trapping fungus</name>
    <name type="synonym">Trichothecium flagrans</name>
    <dbReference type="NCBI Taxonomy" id="97331"/>
    <lineage>
        <taxon>Eukaryota</taxon>
        <taxon>Fungi</taxon>
        <taxon>Dikarya</taxon>
        <taxon>Ascomycota</taxon>
        <taxon>Pezizomycotina</taxon>
        <taxon>Orbiliomycetes</taxon>
        <taxon>Orbiliales</taxon>
        <taxon>Orbiliaceae</taxon>
        <taxon>Arthrobotrys</taxon>
    </lineage>
</organism>
<dbReference type="STRING" id="97331.A0A437ADB0"/>
<keyword evidence="3" id="KW-0539">Nucleus</keyword>
<evidence type="ECO:0000256" key="1">
    <source>
        <dbReference type="ARBA" id="ARBA00004123"/>
    </source>
</evidence>
<comment type="subcellular location">
    <subcellularLocation>
        <location evidence="1">Nucleus</location>
    </subcellularLocation>
</comment>
<dbReference type="Pfam" id="PF05186">
    <property type="entry name" value="Dpy-30"/>
    <property type="match status" value="1"/>
</dbReference>
<dbReference type="Proteomes" id="UP000283090">
    <property type="component" value="Unassembled WGS sequence"/>
</dbReference>
<reference evidence="5 6" key="1">
    <citation type="submission" date="2019-01" db="EMBL/GenBank/DDBJ databases">
        <title>Intercellular communication is required for trap formation in the nematode-trapping fungus Duddingtonia flagrans.</title>
        <authorList>
            <person name="Youssar L."/>
            <person name="Wernet V."/>
            <person name="Hensel N."/>
            <person name="Hildebrandt H.-G."/>
            <person name="Fischer R."/>
        </authorList>
    </citation>
    <scope>NUCLEOTIDE SEQUENCE [LARGE SCALE GENOMIC DNA]</scope>
    <source>
        <strain evidence="5 6">CBS H-5679</strain>
    </source>
</reference>
<dbReference type="Gene3D" id="1.20.890.10">
    <property type="entry name" value="cAMP-dependent protein kinase regulatory subunit, dimerization-anchoring domain"/>
    <property type="match status" value="1"/>
</dbReference>
<proteinExistence type="inferred from homology"/>
<feature type="region of interest" description="Disordered" evidence="4">
    <location>
        <begin position="170"/>
        <end position="195"/>
    </location>
</feature>
<dbReference type="AlphaFoldDB" id="A0A437ADB0"/>
<evidence type="ECO:0000256" key="3">
    <source>
        <dbReference type="ARBA" id="ARBA00023242"/>
    </source>
</evidence>
<feature type="region of interest" description="Disordered" evidence="4">
    <location>
        <begin position="1"/>
        <end position="98"/>
    </location>
</feature>
<feature type="compositionally biased region" description="Low complexity" evidence="4">
    <location>
        <begin position="84"/>
        <end position="94"/>
    </location>
</feature>
<keyword evidence="6" id="KW-1185">Reference proteome</keyword>
<gene>
    <name evidence="5" type="ORF">DFL_002971</name>
</gene>
<dbReference type="GO" id="GO:0005634">
    <property type="term" value="C:nucleus"/>
    <property type="evidence" value="ECO:0007669"/>
    <property type="project" value="UniProtKB-SubCell"/>
</dbReference>
<sequence>MSDPMDTDQPSLPHPAEQSLEGVLFPTSTSTPPPNNTNNPRQISRLSHPPPPIDSPVLSAAHTPSKPASPPTISMNNMKEDAPTVTTTTTSSSSGMLLNANGRIVGGNNTGVITGEGKGAGAPVRQYLNEFVTPYLLEGMKIIARDQPANPLEALGRYLIQQSQIYETTTYGGQQQQQQQEGGTPRAEVKMEEAA</sequence>
<dbReference type="InterPro" id="IPR049629">
    <property type="entry name" value="DPY30_SDC1_DD"/>
</dbReference>